<dbReference type="AlphaFoldDB" id="A0A5R9ECW7"/>
<comment type="caution">
    <text evidence="1">The sequence shown here is derived from an EMBL/GenBank/DDBJ whole genome shotgun (WGS) entry which is preliminary data.</text>
</comment>
<name>A0A5R9ECW7_9ACTN</name>
<protein>
    <submittedName>
        <fullName evidence="1">Uncharacterized protein</fullName>
    </submittedName>
</protein>
<keyword evidence="2" id="KW-1185">Reference proteome</keyword>
<reference evidence="1 2" key="1">
    <citation type="submission" date="2019-05" db="EMBL/GenBank/DDBJ databases">
        <title>Streptomyces marianii sp. nov., a novel marine actinomycete from southern coast of India.</title>
        <authorList>
            <person name="Iniyan A.M."/>
            <person name="Wink J."/>
            <person name="Ramprasad E."/>
            <person name="Ramana C.V."/>
            <person name="Bunk B."/>
            <person name="Sproer C."/>
            <person name="Joseph F.-J.R.S."/>
            <person name="Vincent S.G.P."/>
        </authorList>
    </citation>
    <scope>NUCLEOTIDE SEQUENCE [LARGE SCALE GENOMIC DNA]</scope>
    <source>
        <strain evidence="1 2">ICN19</strain>
    </source>
</reference>
<sequence length="64" mass="6941">MQKDVINNDPLVGEVGSLYGTPQITVGEARSLYGTPQITVGEARSLYGTPQIGKFREVEVSEED</sequence>
<dbReference type="EMBL" id="VAWE01000001">
    <property type="protein sequence ID" value="TLQ47846.1"/>
    <property type="molecule type" value="Genomic_DNA"/>
</dbReference>
<organism evidence="1 2">
    <name type="scientific">Streptomyces marianii</name>
    <dbReference type="NCBI Taxonomy" id="1817406"/>
    <lineage>
        <taxon>Bacteria</taxon>
        <taxon>Bacillati</taxon>
        <taxon>Actinomycetota</taxon>
        <taxon>Actinomycetes</taxon>
        <taxon>Kitasatosporales</taxon>
        <taxon>Streptomycetaceae</taxon>
        <taxon>Streptomyces</taxon>
    </lineage>
</organism>
<dbReference type="RefSeq" id="WP_138057125.1">
    <property type="nucleotide sequence ID" value="NZ_VAWE01000001.1"/>
</dbReference>
<proteinExistence type="predicted"/>
<evidence type="ECO:0000313" key="2">
    <source>
        <dbReference type="Proteomes" id="UP000305921"/>
    </source>
</evidence>
<gene>
    <name evidence="1" type="ORF">FEF34_37440</name>
</gene>
<evidence type="ECO:0000313" key="1">
    <source>
        <dbReference type="EMBL" id="TLQ47846.1"/>
    </source>
</evidence>
<dbReference type="Proteomes" id="UP000305921">
    <property type="component" value="Unassembled WGS sequence"/>
</dbReference>
<accession>A0A5R9ECW7</accession>